<proteinExistence type="predicted"/>
<sequence>MKKGRNSAGVKGNVENNQGPPSLLKDSRGKGKEETGVRREVRICGTKGVYYSKRKAASSRCCRREIEMLTMTLEKYERTTCLAEYFG</sequence>
<evidence type="ECO:0000313" key="2">
    <source>
        <dbReference type="EMBL" id="GFS42247.1"/>
    </source>
</evidence>
<evidence type="ECO:0000313" key="3">
    <source>
        <dbReference type="Proteomes" id="UP000886998"/>
    </source>
</evidence>
<feature type="region of interest" description="Disordered" evidence="1">
    <location>
        <begin position="1"/>
        <end position="37"/>
    </location>
</feature>
<dbReference type="AlphaFoldDB" id="A0A8X6JLS7"/>
<dbReference type="Proteomes" id="UP000886998">
    <property type="component" value="Unassembled WGS sequence"/>
</dbReference>
<evidence type="ECO:0000256" key="1">
    <source>
        <dbReference type="SAM" id="MobiDB-lite"/>
    </source>
</evidence>
<feature type="compositionally biased region" description="Basic and acidic residues" evidence="1">
    <location>
        <begin position="25"/>
        <end position="37"/>
    </location>
</feature>
<name>A0A8X6JLS7_9ARAC</name>
<protein>
    <submittedName>
        <fullName evidence="2">Uncharacterized protein</fullName>
    </submittedName>
</protein>
<accession>A0A8X6JLS7</accession>
<keyword evidence="3" id="KW-1185">Reference proteome</keyword>
<reference evidence="2" key="1">
    <citation type="submission" date="2020-08" db="EMBL/GenBank/DDBJ databases">
        <title>Multicomponent nature underlies the extraordinary mechanical properties of spider dragline silk.</title>
        <authorList>
            <person name="Kono N."/>
            <person name="Nakamura H."/>
            <person name="Mori M."/>
            <person name="Yoshida Y."/>
            <person name="Ohtoshi R."/>
            <person name="Malay A.D."/>
            <person name="Moran D.A.P."/>
            <person name="Tomita M."/>
            <person name="Numata K."/>
            <person name="Arakawa K."/>
        </authorList>
    </citation>
    <scope>NUCLEOTIDE SEQUENCE</scope>
</reference>
<comment type="caution">
    <text evidence="2">The sequence shown here is derived from an EMBL/GenBank/DDBJ whole genome shotgun (WGS) entry which is preliminary data.</text>
</comment>
<organism evidence="2 3">
    <name type="scientific">Trichonephila inaurata madagascariensis</name>
    <dbReference type="NCBI Taxonomy" id="2747483"/>
    <lineage>
        <taxon>Eukaryota</taxon>
        <taxon>Metazoa</taxon>
        <taxon>Ecdysozoa</taxon>
        <taxon>Arthropoda</taxon>
        <taxon>Chelicerata</taxon>
        <taxon>Arachnida</taxon>
        <taxon>Araneae</taxon>
        <taxon>Araneomorphae</taxon>
        <taxon>Entelegynae</taxon>
        <taxon>Araneoidea</taxon>
        <taxon>Nephilidae</taxon>
        <taxon>Trichonephila</taxon>
        <taxon>Trichonephila inaurata</taxon>
    </lineage>
</organism>
<dbReference type="EMBL" id="BMAV01025532">
    <property type="protein sequence ID" value="GFS42247.1"/>
    <property type="molecule type" value="Genomic_DNA"/>
</dbReference>
<gene>
    <name evidence="2" type="ORF">TNIN_292261</name>
</gene>